<dbReference type="PROSITE" id="PS01124">
    <property type="entry name" value="HTH_ARAC_FAMILY_2"/>
    <property type="match status" value="1"/>
</dbReference>
<comment type="caution">
    <text evidence="4">The sequence shown here is derived from an EMBL/GenBank/DDBJ whole genome shotgun (WGS) entry which is preliminary data.</text>
</comment>
<organism evidence="4 5">
    <name type="scientific">Paenibacillus hodogayensis</name>
    <dbReference type="NCBI Taxonomy" id="279208"/>
    <lineage>
        <taxon>Bacteria</taxon>
        <taxon>Bacillati</taxon>
        <taxon>Bacillota</taxon>
        <taxon>Bacilli</taxon>
        <taxon>Bacillales</taxon>
        <taxon>Paenibacillaceae</taxon>
        <taxon>Paenibacillus</taxon>
    </lineage>
</organism>
<gene>
    <name evidence="4" type="ORF">ACFFNY_25005</name>
</gene>
<dbReference type="InterPro" id="IPR009057">
    <property type="entry name" value="Homeodomain-like_sf"/>
</dbReference>
<evidence type="ECO:0000256" key="1">
    <source>
        <dbReference type="ARBA" id="ARBA00023015"/>
    </source>
</evidence>
<evidence type="ECO:0000313" key="4">
    <source>
        <dbReference type="EMBL" id="MFB9754845.1"/>
    </source>
</evidence>
<keyword evidence="5" id="KW-1185">Reference proteome</keyword>
<reference evidence="4 5" key="1">
    <citation type="submission" date="2024-09" db="EMBL/GenBank/DDBJ databases">
        <authorList>
            <person name="Sun Q."/>
            <person name="Mori K."/>
        </authorList>
    </citation>
    <scope>NUCLEOTIDE SEQUENCE [LARGE SCALE GENOMIC DNA]</scope>
    <source>
        <strain evidence="4 5">JCM 12520</strain>
    </source>
</reference>
<accession>A0ABV5W2P8</accession>
<dbReference type="Pfam" id="PF13088">
    <property type="entry name" value="BNR_2"/>
    <property type="match status" value="1"/>
</dbReference>
<evidence type="ECO:0000313" key="5">
    <source>
        <dbReference type="Proteomes" id="UP001589619"/>
    </source>
</evidence>
<dbReference type="PANTHER" id="PTHR43752">
    <property type="entry name" value="BNR/ASP-BOX REPEAT FAMILY PROTEIN"/>
    <property type="match status" value="1"/>
</dbReference>
<feature type="domain" description="HTH araC/xylS-type" evidence="3">
    <location>
        <begin position="412"/>
        <end position="510"/>
    </location>
</feature>
<protein>
    <submittedName>
        <fullName evidence="4">Exo-alpha-sialidase</fullName>
        <ecNumber evidence="4">3.2.1.18</ecNumber>
    </submittedName>
</protein>
<dbReference type="InterPro" id="IPR036278">
    <property type="entry name" value="Sialidase_sf"/>
</dbReference>
<dbReference type="Pfam" id="PF12833">
    <property type="entry name" value="HTH_18"/>
    <property type="match status" value="1"/>
</dbReference>
<keyword evidence="1" id="KW-0805">Transcription regulation</keyword>
<dbReference type="Proteomes" id="UP001589619">
    <property type="component" value="Unassembled WGS sequence"/>
</dbReference>
<evidence type="ECO:0000256" key="2">
    <source>
        <dbReference type="ARBA" id="ARBA00023163"/>
    </source>
</evidence>
<keyword evidence="4" id="KW-0378">Hydrolase</keyword>
<name>A0ABV5W2P8_9BACL</name>
<evidence type="ECO:0000259" key="3">
    <source>
        <dbReference type="PROSITE" id="PS01124"/>
    </source>
</evidence>
<dbReference type="PANTHER" id="PTHR43752:SF2">
    <property type="entry name" value="BNR_ASP-BOX REPEAT FAMILY PROTEIN"/>
    <property type="match status" value="1"/>
</dbReference>
<dbReference type="Gene3D" id="2.120.10.10">
    <property type="match status" value="1"/>
</dbReference>
<proteinExistence type="predicted"/>
<dbReference type="EMBL" id="JBHMAG010000016">
    <property type="protein sequence ID" value="MFB9754845.1"/>
    <property type="molecule type" value="Genomic_DNA"/>
</dbReference>
<dbReference type="InterPro" id="IPR011040">
    <property type="entry name" value="Sialidase"/>
</dbReference>
<keyword evidence="4" id="KW-0326">Glycosidase</keyword>
<keyword evidence="2" id="KW-0804">Transcription</keyword>
<dbReference type="SMART" id="SM00342">
    <property type="entry name" value="HTH_ARAC"/>
    <property type="match status" value="1"/>
</dbReference>
<dbReference type="SUPFAM" id="SSF50939">
    <property type="entry name" value="Sialidases"/>
    <property type="match status" value="1"/>
</dbReference>
<dbReference type="Gene3D" id="1.10.10.60">
    <property type="entry name" value="Homeodomain-like"/>
    <property type="match status" value="1"/>
</dbReference>
<dbReference type="InterPro" id="IPR018060">
    <property type="entry name" value="HTH_AraC"/>
</dbReference>
<dbReference type="GO" id="GO:0004308">
    <property type="term" value="F:exo-alpha-sialidase activity"/>
    <property type="evidence" value="ECO:0007669"/>
    <property type="project" value="UniProtKB-EC"/>
</dbReference>
<sequence length="526" mass="59073">MDIDMKELALQPVELETGPAERYSAAHRMFQGIPAIERTPGGRLWAAFYSGGKGEGPDNYVLLATSGDDGTTWDSPCLAVDPVGKVRAFDPCLWIDPLGRLWLCWAQSYGLYDGRCGVWAALCDNPEEARPRWSKPRRLGNGVMLNKPTVLSTGEWLFPVALWENKNSYLNHLPEERFSNVLATADQGETFELRGRADVPQRHYDEHMIVERCDGSLWMLVRTTYGIGESFSLDRGRTWSPGRPTRLGGPNSRFFIRRLRSGRLLLVNHYGFHGRSHLTAQLSEDDGATWTDGLLLDGRSDVSYPDGTEAADGTIYVIYDRERNRDMEIVMAVFTEEDVLAERGVTAAARFRVIVDKAGLESGGTPGLPAAAPSDFYLGSKWNQHALLKKIEDLERHPDRETGEDSAKKAVYLAVRYIDERLLYIQDLKEVSEVSGYSLPHLSRLFVKELGDNLRGFYTKRKWLKAMELLEEGSGTVTKVASMMQYESIHTFSRAFRKATGLSPLQYVRKHKETCEASAAALPVHD</sequence>
<dbReference type="SUPFAM" id="SSF46689">
    <property type="entry name" value="Homeodomain-like"/>
    <property type="match status" value="1"/>
</dbReference>
<dbReference type="CDD" id="cd15482">
    <property type="entry name" value="Sialidase_non-viral"/>
    <property type="match status" value="1"/>
</dbReference>
<dbReference type="RefSeq" id="WP_344909801.1">
    <property type="nucleotide sequence ID" value="NZ_BAAAYO010000008.1"/>
</dbReference>
<dbReference type="EC" id="3.2.1.18" evidence="4"/>